<dbReference type="EC" id="6.3.2.1" evidence="8"/>
<dbReference type="SUPFAM" id="SSF52374">
    <property type="entry name" value="Nucleotidylyl transferase"/>
    <property type="match status" value="1"/>
</dbReference>
<dbReference type="CDD" id="cd00560">
    <property type="entry name" value="PanC"/>
    <property type="match status" value="1"/>
</dbReference>
<dbReference type="Gene3D" id="3.30.1300.10">
    <property type="entry name" value="Pantoate-beta-alanine ligase, C-terminal domain"/>
    <property type="match status" value="1"/>
</dbReference>
<gene>
    <name evidence="8 9" type="primary">panC</name>
    <name evidence="9" type="ORF">ACFONP_03240</name>
</gene>
<dbReference type="GO" id="GO:0004592">
    <property type="term" value="F:pantoate-beta-alanine ligase activity"/>
    <property type="evidence" value="ECO:0007669"/>
    <property type="project" value="UniProtKB-EC"/>
</dbReference>
<sequence length="287" mass="31565">MKIARSLDDLKNCLQSDGFAGYRLALVPTMGALHDGHLSLTRVARKHAERVCATIFVNPKQFGPNEDFETYPRTEQDDLEKLAEAGVDLVYIPAPGDMYPPGFATRIDVGPIAEPLDGASRPGFFSGVATVVTKLFTRIKPDVAVFGEKDYQQLLVIRRLNDDLDLGVDVIGAPIIREADGLAMSSRNRYLSPPERRIAGELNQIMRKACHRIRGGVSVPAALIQGMQEMDAVGLRPVDYFELRSGTDLSLLPERELRASELEDARLFAAVMLGKTRLIDNMAVSEA</sequence>
<accession>A0ABV7M8K4</accession>
<keyword evidence="10" id="KW-1185">Reference proteome</keyword>
<reference evidence="10" key="1">
    <citation type="journal article" date="2019" name="Int. J. Syst. Evol. Microbiol.">
        <title>The Global Catalogue of Microorganisms (GCM) 10K type strain sequencing project: providing services to taxonomists for standard genome sequencing and annotation.</title>
        <authorList>
            <consortium name="The Broad Institute Genomics Platform"/>
            <consortium name="The Broad Institute Genome Sequencing Center for Infectious Disease"/>
            <person name="Wu L."/>
            <person name="Ma J."/>
        </authorList>
    </citation>
    <scope>NUCLEOTIDE SEQUENCE [LARGE SCALE GENOMIC DNA]</scope>
    <source>
        <strain evidence="10">KCTC 22245</strain>
    </source>
</reference>
<feature type="binding site" evidence="8">
    <location>
        <position position="61"/>
    </location>
    <ligand>
        <name>(R)-pantoate</name>
        <dbReference type="ChEBI" id="CHEBI:15980"/>
    </ligand>
</feature>
<comment type="pathway">
    <text evidence="1 8">Cofactor biosynthesis; (R)-pantothenate biosynthesis; (R)-pantothenate from (R)-pantoate and beta-alanine: step 1/1.</text>
</comment>
<keyword evidence="6 8" id="KW-0067">ATP-binding</keyword>
<evidence type="ECO:0000313" key="10">
    <source>
        <dbReference type="Proteomes" id="UP001595607"/>
    </source>
</evidence>
<comment type="subcellular location">
    <subcellularLocation>
        <location evidence="8">Cytoplasm</location>
    </subcellularLocation>
</comment>
<feature type="binding site" evidence="8">
    <location>
        <position position="153"/>
    </location>
    <ligand>
        <name>(R)-pantoate</name>
        <dbReference type="ChEBI" id="CHEBI:15980"/>
    </ligand>
</feature>
<evidence type="ECO:0000256" key="4">
    <source>
        <dbReference type="ARBA" id="ARBA00022655"/>
    </source>
</evidence>
<evidence type="ECO:0000313" key="9">
    <source>
        <dbReference type="EMBL" id="MFC3301739.1"/>
    </source>
</evidence>
<evidence type="ECO:0000256" key="1">
    <source>
        <dbReference type="ARBA" id="ARBA00004990"/>
    </source>
</evidence>
<keyword evidence="8" id="KW-0963">Cytoplasm</keyword>
<evidence type="ECO:0000256" key="6">
    <source>
        <dbReference type="ARBA" id="ARBA00022840"/>
    </source>
</evidence>
<dbReference type="Gene3D" id="3.40.50.620">
    <property type="entry name" value="HUPs"/>
    <property type="match status" value="1"/>
</dbReference>
<feature type="binding site" evidence="8">
    <location>
        <begin position="147"/>
        <end position="150"/>
    </location>
    <ligand>
        <name>ATP</name>
        <dbReference type="ChEBI" id="CHEBI:30616"/>
    </ligand>
</feature>
<keyword evidence="5 8" id="KW-0547">Nucleotide-binding</keyword>
<organism evidence="9 10">
    <name type="scientific">Parvularcula lutaonensis</name>
    <dbReference type="NCBI Taxonomy" id="491923"/>
    <lineage>
        <taxon>Bacteria</taxon>
        <taxon>Pseudomonadati</taxon>
        <taxon>Pseudomonadota</taxon>
        <taxon>Alphaproteobacteria</taxon>
        <taxon>Parvularculales</taxon>
        <taxon>Parvularculaceae</taxon>
        <taxon>Parvularcula</taxon>
    </lineage>
</organism>
<dbReference type="InterPro" id="IPR014729">
    <property type="entry name" value="Rossmann-like_a/b/a_fold"/>
</dbReference>
<feature type="binding site" evidence="8">
    <location>
        <position position="61"/>
    </location>
    <ligand>
        <name>beta-alanine</name>
        <dbReference type="ChEBI" id="CHEBI:57966"/>
    </ligand>
</feature>
<comment type="caution">
    <text evidence="9">The sequence shown here is derived from an EMBL/GenBank/DDBJ whole genome shotgun (WGS) entry which is preliminary data.</text>
</comment>
<comment type="similarity">
    <text evidence="2 8">Belongs to the pantothenate synthetase family.</text>
</comment>
<evidence type="ECO:0000256" key="8">
    <source>
        <dbReference type="HAMAP-Rule" id="MF_00158"/>
    </source>
</evidence>
<dbReference type="Proteomes" id="UP001595607">
    <property type="component" value="Unassembled WGS sequence"/>
</dbReference>
<evidence type="ECO:0000256" key="2">
    <source>
        <dbReference type="ARBA" id="ARBA00009256"/>
    </source>
</evidence>
<keyword evidence="4 8" id="KW-0566">Pantothenate biosynthesis</keyword>
<evidence type="ECO:0000256" key="3">
    <source>
        <dbReference type="ARBA" id="ARBA00022598"/>
    </source>
</evidence>
<keyword evidence="3 8" id="KW-0436">Ligase</keyword>
<dbReference type="InterPro" id="IPR003721">
    <property type="entry name" value="Pantoate_ligase"/>
</dbReference>
<comment type="subunit">
    <text evidence="8">Homodimer.</text>
</comment>
<dbReference type="HAMAP" id="MF_00158">
    <property type="entry name" value="PanC"/>
    <property type="match status" value="1"/>
</dbReference>
<dbReference type="NCBIfam" id="TIGR00018">
    <property type="entry name" value="panC"/>
    <property type="match status" value="1"/>
</dbReference>
<feature type="binding site" evidence="8">
    <location>
        <begin position="30"/>
        <end position="37"/>
    </location>
    <ligand>
        <name>ATP</name>
        <dbReference type="ChEBI" id="CHEBI:30616"/>
    </ligand>
</feature>
<dbReference type="Pfam" id="PF02569">
    <property type="entry name" value="Pantoate_ligase"/>
    <property type="match status" value="1"/>
</dbReference>
<dbReference type="PANTHER" id="PTHR21299:SF1">
    <property type="entry name" value="PANTOATE--BETA-ALANINE LIGASE"/>
    <property type="match status" value="1"/>
</dbReference>
<feature type="binding site" evidence="8">
    <location>
        <position position="176"/>
    </location>
    <ligand>
        <name>ATP</name>
        <dbReference type="ChEBI" id="CHEBI:30616"/>
    </ligand>
</feature>
<name>A0ABV7M8K4_9PROT</name>
<feature type="binding site" evidence="8">
    <location>
        <begin position="184"/>
        <end position="187"/>
    </location>
    <ligand>
        <name>ATP</name>
        <dbReference type="ChEBI" id="CHEBI:30616"/>
    </ligand>
</feature>
<evidence type="ECO:0000256" key="5">
    <source>
        <dbReference type="ARBA" id="ARBA00022741"/>
    </source>
</evidence>
<dbReference type="EMBL" id="JBHRVA010000002">
    <property type="protein sequence ID" value="MFC3301739.1"/>
    <property type="molecule type" value="Genomic_DNA"/>
</dbReference>
<comment type="catalytic activity">
    <reaction evidence="7 8">
        <text>(R)-pantoate + beta-alanine + ATP = (R)-pantothenate + AMP + diphosphate + H(+)</text>
        <dbReference type="Rhea" id="RHEA:10912"/>
        <dbReference type="ChEBI" id="CHEBI:15378"/>
        <dbReference type="ChEBI" id="CHEBI:15980"/>
        <dbReference type="ChEBI" id="CHEBI:29032"/>
        <dbReference type="ChEBI" id="CHEBI:30616"/>
        <dbReference type="ChEBI" id="CHEBI:33019"/>
        <dbReference type="ChEBI" id="CHEBI:57966"/>
        <dbReference type="ChEBI" id="CHEBI:456215"/>
        <dbReference type="EC" id="6.3.2.1"/>
    </reaction>
</comment>
<feature type="active site" description="Proton donor" evidence="8">
    <location>
        <position position="37"/>
    </location>
</feature>
<proteinExistence type="inferred from homology"/>
<dbReference type="InterPro" id="IPR042176">
    <property type="entry name" value="Pantoate_ligase_C"/>
</dbReference>
<dbReference type="RefSeq" id="WP_189573317.1">
    <property type="nucleotide sequence ID" value="NZ_BMXU01000001.1"/>
</dbReference>
<comment type="miscellaneous">
    <text evidence="8">The reaction proceeds by a bi uni uni bi ping pong mechanism.</text>
</comment>
<evidence type="ECO:0000256" key="7">
    <source>
        <dbReference type="ARBA" id="ARBA00048258"/>
    </source>
</evidence>
<protein>
    <recommendedName>
        <fullName evidence="8">Pantothenate synthetase</fullName>
        <shortName evidence="8">PS</shortName>
        <ecNumber evidence="8">6.3.2.1</ecNumber>
    </recommendedName>
    <alternativeName>
        <fullName evidence="8">Pantoate--beta-alanine ligase</fullName>
    </alternativeName>
    <alternativeName>
        <fullName evidence="8">Pantoate-activating enzyme</fullName>
    </alternativeName>
</protein>
<comment type="function">
    <text evidence="8">Catalyzes the condensation of pantoate with beta-alanine in an ATP-dependent reaction via a pantoyl-adenylate intermediate.</text>
</comment>
<dbReference type="PANTHER" id="PTHR21299">
    <property type="entry name" value="CYTIDYLATE KINASE/PANTOATE-BETA-ALANINE LIGASE"/>
    <property type="match status" value="1"/>
</dbReference>